<name>H2Y280_CIOIN</name>
<proteinExistence type="predicted"/>
<dbReference type="Ensembl" id="ENSCINT00000036253.1">
    <property type="protein sequence ID" value="ENSCINP00000036015.1"/>
    <property type="gene ID" value="ENSCING00000021323.1"/>
</dbReference>
<evidence type="ECO:0000256" key="1">
    <source>
        <dbReference type="SAM" id="MobiDB-lite"/>
    </source>
</evidence>
<dbReference type="AlphaFoldDB" id="H2Y280"/>
<dbReference type="InParanoid" id="H2Y280"/>
<accession>H2Y280</accession>
<evidence type="ECO:0000313" key="3">
    <source>
        <dbReference type="Proteomes" id="UP000008144"/>
    </source>
</evidence>
<feature type="region of interest" description="Disordered" evidence="1">
    <location>
        <begin position="210"/>
        <end position="229"/>
    </location>
</feature>
<reference evidence="3" key="1">
    <citation type="journal article" date="2002" name="Science">
        <title>The draft genome of Ciona intestinalis: insights into chordate and vertebrate origins.</title>
        <authorList>
            <person name="Dehal P."/>
            <person name="Satou Y."/>
            <person name="Campbell R.K."/>
            <person name="Chapman J."/>
            <person name="Degnan B."/>
            <person name="De Tomaso A."/>
            <person name="Davidson B."/>
            <person name="Di Gregorio A."/>
            <person name="Gelpke M."/>
            <person name="Goodstein D.M."/>
            <person name="Harafuji N."/>
            <person name="Hastings K.E."/>
            <person name="Ho I."/>
            <person name="Hotta K."/>
            <person name="Huang W."/>
            <person name="Kawashima T."/>
            <person name="Lemaire P."/>
            <person name="Martinez D."/>
            <person name="Meinertzhagen I.A."/>
            <person name="Necula S."/>
            <person name="Nonaka M."/>
            <person name="Putnam N."/>
            <person name="Rash S."/>
            <person name="Saiga H."/>
            <person name="Satake M."/>
            <person name="Terry A."/>
            <person name="Yamada L."/>
            <person name="Wang H.G."/>
            <person name="Awazu S."/>
            <person name="Azumi K."/>
            <person name="Boore J."/>
            <person name="Branno M."/>
            <person name="Chin-Bow S."/>
            <person name="DeSantis R."/>
            <person name="Doyle S."/>
            <person name="Francino P."/>
            <person name="Keys D.N."/>
            <person name="Haga S."/>
            <person name="Hayashi H."/>
            <person name="Hino K."/>
            <person name="Imai K.S."/>
            <person name="Inaba K."/>
            <person name="Kano S."/>
            <person name="Kobayashi K."/>
            <person name="Kobayashi M."/>
            <person name="Lee B.I."/>
            <person name="Makabe K.W."/>
            <person name="Manohar C."/>
            <person name="Matassi G."/>
            <person name="Medina M."/>
            <person name="Mochizuki Y."/>
            <person name="Mount S."/>
            <person name="Morishita T."/>
            <person name="Miura S."/>
            <person name="Nakayama A."/>
            <person name="Nishizaka S."/>
            <person name="Nomoto H."/>
            <person name="Ohta F."/>
            <person name="Oishi K."/>
            <person name="Rigoutsos I."/>
            <person name="Sano M."/>
            <person name="Sasaki A."/>
            <person name="Sasakura Y."/>
            <person name="Shoguchi E."/>
            <person name="Shin-i T."/>
            <person name="Spagnuolo A."/>
            <person name="Stainier D."/>
            <person name="Suzuki M.M."/>
            <person name="Tassy O."/>
            <person name="Takatori N."/>
            <person name="Tokuoka M."/>
            <person name="Yagi K."/>
            <person name="Yoshizaki F."/>
            <person name="Wada S."/>
            <person name="Zhang C."/>
            <person name="Hyatt P.D."/>
            <person name="Larimer F."/>
            <person name="Detter C."/>
            <person name="Doggett N."/>
            <person name="Glavina T."/>
            <person name="Hawkins T."/>
            <person name="Richardson P."/>
            <person name="Lucas S."/>
            <person name="Kohara Y."/>
            <person name="Levine M."/>
            <person name="Satoh N."/>
            <person name="Rokhsar D.S."/>
        </authorList>
    </citation>
    <scope>NUCLEOTIDE SEQUENCE [LARGE SCALE GENOMIC DNA]</scope>
</reference>
<gene>
    <name evidence="2" type="primary">LOC100182923</name>
</gene>
<sequence>MSGRDLKAFVLQHRSRYQDMQEQNHLVTRAMAGYSSDRYRQIDYEEFKSITNKYKEKGELSKQKVKKLQSRVSKGHEQSLVKQHNVVWENSWKGYSRNSLNVEAECDAAVKQLVENTKIFDKEFSNHIQQSVLGRENDVEKFKEAIIEPINDLTGDLKHRMKHPTNDPSIPLEERQEEEERIMDQIDHVKHQSDAVFRWLQQQREALEDDLEKSDILNQGSDTQMPSLD</sequence>
<reference evidence="2" key="2">
    <citation type="submission" date="2025-08" db="UniProtKB">
        <authorList>
            <consortium name="Ensembl"/>
        </authorList>
    </citation>
    <scope>IDENTIFICATION</scope>
</reference>
<dbReference type="Proteomes" id="UP000008144">
    <property type="component" value="Unassembled WGS sequence"/>
</dbReference>
<protein>
    <submittedName>
        <fullName evidence="2">Coiled-coil domain-containing protein 148</fullName>
    </submittedName>
</protein>
<dbReference type="HOGENOM" id="CLU_1212163_0_0_1"/>
<feature type="compositionally biased region" description="Polar residues" evidence="1">
    <location>
        <begin position="216"/>
        <end position="229"/>
    </location>
</feature>
<evidence type="ECO:0000313" key="2">
    <source>
        <dbReference type="Ensembl" id="ENSCINP00000036015.1"/>
    </source>
</evidence>
<organism evidence="2 3">
    <name type="scientific">Ciona intestinalis</name>
    <name type="common">Transparent sea squirt</name>
    <name type="synonym">Ascidia intestinalis</name>
    <dbReference type="NCBI Taxonomy" id="7719"/>
    <lineage>
        <taxon>Eukaryota</taxon>
        <taxon>Metazoa</taxon>
        <taxon>Chordata</taxon>
        <taxon>Tunicata</taxon>
        <taxon>Ascidiacea</taxon>
        <taxon>Phlebobranchia</taxon>
        <taxon>Cionidae</taxon>
        <taxon>Ciona</taxon>
    </lineage>
</organism>
<reference evidence="2" key="3">
    <citation type="submission" date="2025-09" db="UniProtKB">
        <authorList>
            <consortium name="Ensembl"/>
        </authorList>
    </citation>
    <scope>IDENTIFICATION</scope>
</reference>
<keyword evidence="3" id="KW-1185">Reference proteome</keyword>